<dbReference type="EMBL" id="JBHRTS010000004">
    <property type="protein sequence ID" value="MFC3194162.1"/>
    <property type="molecule type" value="Genomic_DNA"/>
</dbReference>
<dbReference type="RefSeq" id="WP_077412430.1">
    <property type="nucleotide sequence ID" value="NZ_JBHRTS010000004.1"/>
</dbReference>
<proteinExistence type="predicted"/>
<comment type="subcellular location">
    <subcellularLocation>
        <location evidence="1">Cell envelope</location>
    </subcellularLocation>
    <subcellularLocation>
        <location evidence="2">Cell outer membrane</location>
    </subcellularLocation>
    <subcellularLocation>
        <location evidence="3">Secreted</location>
    </subcellularLocation>
</comment>
<evidence type="ECO:0000256" key="3">
    <source>
        <dbReference type="ARBA" id="ARBA00004613"/>
    </source>
</evidence>
<organism evidence="9 10">
    <name type="scientific">Marinicella sediminis</name>
    <dbReference type="NCBI Taxonomy" id="1792834"/>
    <lineage>
        <taxon>Bacteria</taxon>
        <taxon>Pseudomonadati</taxon>
        <taxon>Pseudomonadota</taxon>
        <taxon>Gammaproteobacteria</taxon>
        <taxon>Lysobacterales</taxon>
        <taxon>Marinicellaceae</taxon>
        <taxon>Marinicella</taxon>
    </lineage>
</organism>
<comment type="caution">
    <text evidence="9">The sequence shown here is derived from an EMBL/GenBank/DDBJ whole genome shotgun (WGS) entry which is preliminary data.</text>
</comment>
<feature type="chain" id="PRO_5046319954" evidence="8">
    <location>
        <begin position="30"/>
        <end position="1078"/>
    </location>
</feature>
<dbReference type="PANTHER" id="PTHR11319">
    <property type="entry name" value="G PROTEIN-COUPLED RECEPTOR-RELATED"/>
    <property type="match status" value="1"/>
</dbReference>
<dbReference type="Proteomes" id="UP001595533">
    <property type="component" value="Unassembled WGS sequence"/>
</dbReference>
<dbReference type="PANTHER" id="PTHR11319:SF35">
    <property type="entry name" value="OUTER MEMBRANE PROTEIN PMPC-RELATED"/>
    <property type="match status" value="1"/>
</dbReference>
<dbReference type="NCBIfam" id="NF041518">
    <property type="entry name" value="choice_anch_Q"/>
    <property type="match status" value="3"/>
</dbReference>
<accession>A0ABV7JAG5</accession>
<gene>
    <name evidence="9" type="ORF">ACFODZ_07905</name>
</gene>
<evidence type="ECO:0000256" key="1">
    <source>
        <dbReference type="ARBA" id="ARBA00004196"/>
    </source>
</evidence>
<evidence type="ECO:0000256" key="6">
    <source>
        <dbReference type="ARBA" id="ARBA00023136"/>
    </source>
</evidence>
<evidence type="ECO:0000313" key="10">
    <source>
        <dbReference type="Proteomes" id="UP001595533"/>
    </source>
</evidence>
<evidence type="ECO:0000256" key="8">
    <source>
        <dbReference type="SAM" id="SignalP"/>
    </source>
</evidence>
<evidence type="ECO:0000256" key="7">
    <source>
        <dbReference type="ARBA" id="ARBA00023237"/>
    </source>
</evidence>
<keyword evidence="4" id="KW-0964">Secreted</keyword>
<dbReference type="Pfam" id="PF02415">
    <property type="entry name" value="Chlam_PMP"/>
    <property type="match status" value="2"/>
</dbReference>
<dbReference type="InterPro" id="IPR059226">
    <property type="entry name" value="Choice_anch_Q_dom"/>
</dbReference>
<keyword evidence="10" id="KW-1185">Reference proteome</keyword>
<feature type="signal peptide" evidence="8">
    <location>
        <begin position="1"/>
        <end position="29"/>
    </location>
</feature>
<protein>
    <submittedName>
        <fullName evidence="9">Choice-of-anchor Q domain-containing protein</fullName>
    </submittedName>
</protein>
<evidence type="ECO:0000313" key="9">
    <source>
        <dbReference type="EMBL" id="MFC3194162.1"/>
    </source>
</evidence>
<evidence type="ECO:0000256" key="4">
    <source>
        <dbReference type="ARBA" id="ARBA00022525"/>
    </source>
</evidence>
<dbReference type="SUPFAM" id="SSF51126">
    <property type="entry name" value="Pectin lyase-like"/>
    <property type="match status" value="3"/>
</dbReference>
<dbReference type="InterPro" id="IPR011050">
    <property type="entry name" value="Pectin_lyase_fold/virulence"/>
</dbReference>
<keyword evidence="6" id="KW-0472">Membrane</keyword>
<keyword evidence="5 8" id="KW-0732">Signal</keyword>
<evidence type="ECO:0000256" key="5">
    <source>
        <dbReference type="ARBA" id="ARBA00022729"/>
    </source>
</evidence>
<evidence type="ECO:0000256" key="2">
    <source>
        <dbReference type="ARBA" id="ARBA00004442"/>
    </source>
</evidence>
<sequence>MINHSDIRTGRKTVYCFIFLLLLTGLTQAATITVDGSNGTVASDGVCSINEAIINANNNAGTHTDCTAGSGADTIQLTADITLAAYYDDSTTYGHTGTPAINSAIILDGLGHTLQRDSSLTCNNDNTLDVSEFRLLRISSAGDLDLKNIALKHGCAGGDGNPSFGGAVHNRGTLAINNSLLASNQAQYSGAIENQGAITEINNSSFSGNTASQNGGAIYNTSPITVINNSTFSGNTASRGGGIYSNGTITTLSNSLFHNNTGTNADCNLNFGSVSGGNNLSDQDSNNCTNAGITMSMSLNVGSLADNGCVTPMADGGCIETHALLPGSDGRDDGDMYATTHDQRGFPVFGNSRDIGAFEYLADSEICNELGLGDGFTTSVASADALNTAIECANVNGPASDTINLSADINLSTAYTDNAMTGIPADFPLGPVGIATISSEMVIDGQGYALSNSNACNNDGTSDAGEFRLMLIDTGGDVELNNITLENGCADGAGHDGIGAGIYFADGSLRISNSSLNNNQAYLVGGGIYTLDESQHSNEINAINGIINSTFYANQSGKGGAIYANGEITSIANSTFSTNVATVEGAALWNNDSPSIVPRIIINSTFSGNAVPDGGGVIFSSRNMYLANNLLHQSTDGSMFVAECAGTGTFNGDNNLSDSSSSGCPNVGTLTTASVAALADNGCLTPLSQGRCVKTHALLTGSEAIKSGALVDNPTDQRGFAAIDERDIGAYEYLSKTEQCSQLGIDTTMIFTQTVSNTAELNQAIICANANTGTTDTINLDADITYNSFYENHTTYGHTATAPITSAIILDGMGHTLQRNSSLTCNNDNTLDTSEFRLLRISSTGNLDLKNISLKHSCVDGFGGLSFGGAIYNEGTLAVNNSLLASNQALGAAAIWNEGIITEINNSTFSNNTGSSGGTIYNYTGTITEINNSTFSDNVTGDFGGAVGNEYGTISALNNSLFYNNTGSTTADCAYFGGGDVFGHNNLSDQDANDCTTAGITESMTLSVGPLLDNGCATPLTDGSCIQTHALLSGSDGIDGGDMNATTHDQRGFVTYGAARDIGAFESQNDIIFQNGFE</sequence>
<reference evidence="10" key="1">
    <citation type="journal article" date="2019" name="Int. J. Syst. Evol. Microbiol.">
        <title>The Global Catalogue of Microorganisms (GCM) 10K type strain sequencing project: providing services to taxonomists for standard genome sequencing and annotation.</title>
        <authorList>
            <consortium name="The Broad Institute Genomics Platform"/>
            <consortium name="The Broad Institute Genome Sequencing Center for Infectious Disease"/>
            <person name="Wu L."/>
            <person name="Ma J."/>
        </authorList>
    </citation>
    <scope>NUCLEOTIDE SEQUENCE [LARGE SCALE GENOMIC DNA]</scope>
    <source>
        <strain evidence="10">KCTC 42953</strain>
    </source>
</reference>
<name>A0ABV7JAG5_9GAMM</name>
<keyword evidence="7" id="KW-0998">Cell outer membrane</keyword>
<dbReference type="InterPro" id="IPR003368">
    <property type="entry name" value="POMP_repeat"/>
</dbReference>